<keyword evidence="4 6" id="KW-0378">Hydrolase</keyword>
<comment type="function">
    <text evidence="6">Toxic component of a toxin-antitoxin (TA) system. An RNase.</text>
</comment>
<dbReference type="Gene3D" id="3.40.50.1010">
    <property type="entry name" value="5'-nuclease"/>
    <property type="match status" value="1"/>
</dbReference>
<gene>
    <name evidence="6" type="primary">vapC</name>
    <name evidence="8" type="ORF">FHS92_000889</name>
</gene>
<evidence type="ECO:0000313" key="8">
    <source>
        <dbReference type="EMBL" id="MBB6123182.1"/>
    </source>
</evidence>
<dbReference type="GO" id="GO:0090729">
    <property type="term" value="F:toxin activity"/>
    <property type="evidence" value="ECO:0007669"/>
    <property type="project" value="UniProtKB-KW"/>
</dbReference>
<reference evidence="8 9" key="1">
    <citation type="submission" date="2020-08" db="EMBL/GenBank/DDBJ databases">
        <title>Genomic Encyclopedia of Type Strains, Phase IV (KMG-IV): sequencing the most valuable type-strain genomes for metagenomic binning, comparative biology and taxonomic classification.</title>
        <authorList>
            <person name="Goeker M."/>
        </authorList>
    </citation>
    <scope>NUCLEOTIDE SEQUENCE [LARGE SCALE GENOMIC DNA]</scope>
    <source>
        <strain evidence="8 9">DSM 102255</strain>
    </source>
</reference>
<dbReference type="AlphaFoldDB" id="A0A841IYH4"/>
<keyword evidence="3 6" id="KW-0479">Metal-binding</keyword>
<evidence type="ECO:0000313" key="9">
    <source>
        <dbReference type="Proteomes" id="UP000552700"/>
    </source>
</evidence>
<organism evidence="8 9">
    <name type="scientific">Sphingobium subterraneum</name>
    <dbReference type="NCBI Taxonomy" id="627688"/>
    <lineage>
        <taxon>Bacteria</taxon>
        <taxon>Pseudomonadati</taxon>
        <taxon>Pseudomonadota</taxon>
        <taxon>Alphaproteobacteria</taxon>
        <taxon>Sphingomonadales</taxon>
        <taxon>Sphingomonadaceae</taxon>
        <taxon>Sphingobium</taxon>
    </lineage>
</organism>
<dbReference type="GO" id="GO:0016787">
    <property type="term" value="F:hydrolase activity"/>
    <property type="evidence" value="ECO:0007669"/>
    <property type="project" value="UniProtKB-KW"/>
</dbReference>
<accession>A0A841IYH4</accession>
<feature type="domain" description="PIN" evidence="7">
    <location>
        <begin position="3"/>
        <end position="121"/>
    </location>
</feature>
<dbReference type="EMBL" id="JACIJP010000001">
    <property type="protein sequence ID" value="MBB6123182.1"/>
    <property type="molecule type" value="Genomic_DNA"/>
</dbReference>
<dbReference type="GO" id="GO:0004540">
    <property type="term" value="F:RNA nuclease activity"/>
    <property type="evidence" value="ECO:0007669"/>
    <property type="project" value="InterPro"/>
</dbReference>
<evidence type="ECO:0000256" key="5">
    <source>
        <dbReference type="ARBA" id="ARBA00022842"/>
    </source>
</evidence>
<name>A0A841IYH4_9SPHN</name>
<dbReference type="InterPro" id="IPR002716">
    <property type="entry name" value="PIN_dom"/>
</dbReference>
<dbReference type="GO" id="GO:0000287">
    <property type="term" value="F:magnesium ion binding"/>
    <property type="evidence" value="ECO:0007669"/>
    <property type="project" value="UniProtKB-UniRule"/>
</dbReference>
<keyword evidence="2 6" id="KW-0540">Nuclease</keyword>
<dbReference type="PANTHER" id="PTHR35901:SF1">
    <property type="entry name" value="EXONUCLEASE VAPC9"/>
    <property type="match status" value="1"/>
</dbReference>
<dbReference type="Proteomes" id="UP000552700">
    <property type="component" value="Unassembled WGS sequence"/>
</dbReference>
<feature type="binding site" evidence="6">
    <location>
        <position position="5"/>
    </location>
    <ligand>
        <name>Mg(2+)</name>
        <dbReference type="ChEBI" id="CHEBI:18420"/>
    </ligand>
</feature>
<dbReference type="SUPFAM" id="SSF88723">
    <property type="entry name" value="PIN domain-like"/>
    <property type="match status" value="1"/>
</dbReference>
<evidence type="ECO:0000256" key="4">
    <source>
        <dbReference type="ARBA" id="ARBA00022801"/>
    </source>
</evidence>
<dbReference type="RefSeq" id="WP_184077885.1">
    <property type="nucleotide sequence ID" value="NZ_JACIJP010000001.1"/>
</dbReference>
<dbReference type="InterPro" id="IPR044153">
    <property type="entry name" value="PIN_Pae0151-like"/>
</dbReference>
<keyword evidence="9" id="KW-1185">Reference proteome</keyword>
<dbReference type="InterPro" id="IPR029060">
    <property type="entry name" value="PIN-like_dom_sf"/>
</dbReference>
<keyword evidence="5 6" id="KW-0460">Magnesium</keyword>
<protein>
    <recommendedName>
        <fullName evidence="6">Ribonuclease VapC</fullName>
        <shortName evidence="6">RNase VapC</shortName>
        <ecNumber evidence="6">3.1.-.-</ecNumber>
    </recommendedName>
    <alternativeName>
        <fullName evidence="6">Toxin VapC</fullName>
    </alternativeName>
</protein>
<feature type="binding site" evidence="6">
    <location>
        <position position="100"/>
    </location>
    <ligand>
        <name>Mg(2+)</name>
        <dbReference type="ChEBI" id="CHEBI:18420"/>
    </ligand>
</feature>
<dbReference type="HAMAP" id="MF_00265">
    <property type="entry name" value="VapC_Nob1"/>
    <property type="match status" value="1"/>
</dbReference>
<evidence type="ECO:0000256" key="1">
    <source>
        <dbReference type="ARBA" id="ARBA00022649"/>
    </source>
</evidence>
<evidence type="ECO:0000256" key="6">
    <source>
        <dbReference type="HAMAP-Rule" id="MF_00265"/>
    </source>
</evidence>
<evidence type="ECO:0000256" key="3">
    <source>
        <dbReference type="ARBA" id="ARBA00022723"/>
    </source>
</evidence>
<dbReference type="CDD" id="cd09873">
    <property type="entry name" value="PIN_Pae0151-like"/>
    <property type="match status" value="1"/>
</dbReference>
<dbReference type="Pfam" id="PF01850">
    <property type="entry name" value="PIN"/>
    <property type="match status" value="1"/>
</dbReference>
<sequence length="144" mass="16025">MLVIDTSVAIKWVVPENGIGMEHDTAAALTLLSRGLLAPDLLLAEFGNVLWKKARKGEITDMQAREAMRTLPEVVTVFPTRPYVVRALEISLTLDHPMYDCVFVALAESRDTKLVTADRRLITRCEKTEFASLITGLETEASQH</sequence>
<dbReference type="PANTHER" id="PTHR35901">
    <property type="entry name" value="RIBONUCLEASE VAPC3"/>
    <property type="match status" value="1"/>
</dbReference>
<comment type="similarity">
    <text evidence="6">Belongs to the PINc/VapC protein family.</text>
</comment>
<keyword evidence="6" id="KW-0800">Toxin</keyword>
<dbReference type="InterPro" id="IPR022907">
    <property type="entry name" value="VapC_family"/>
</dbReference>
<dbReference type="EC" id="3.1.-.-" evidence="6"/>
<keyword evidence="1 6" id="KW-1277">Toxin-antitoxin system</keyword>
<proteinExistence type="inferred from homology"/>
<evidence type="ECO:0000259" key="7">
    <source>
        <dbReference type="Pfam" id="PF01850"/>
    </source>
</evidence>
<dbReference type="InterPro" id="IPR051619">
    <property type="entry name" value="TypeII_TA_RNase_PINc/VapC"/>
</dbReference>
<comment type="caution">
    <text evidence="8">The sequence shown here is derived from an EMBL/GenBank/DDBJ whole genome shotgun (WGS) entry which is preliminary data.</text>
</comment>
<evidence type="ECO:0000256" key="2">
    <source>
        <dbReference type="ARBA" id="ARBA00022722"/>
    </source>
</evidence>
<comment type="cofactor">
    <cofactor evidence="6">
        <name>Mg(2+)</name>
        <dbReference type="ChEBI" id="CHEBI:18420"/>
    </cofactor>
</comment>